<comment type="caution">
    <text evidence="1">The sequence shown here is derived from an EMBL/GenBank/DDBJ whole genome shotgun (WGS) entry which is preliminary data.</text>
</comment>
<accession>A0A1V3ZY23</accession>
<evidence type="ECO:0000313" key="1">
    <source>
        <dbReference type="EMBL" id="OON67153.1"/>
    </source>
</evidence>
<reference evidence="1 2" key="1">
    <citation type="submission" date="2017-02" db="EMBL/GenBank/DDBJ databases">
        <title>Draft Genome Sequence of Streptomyces tsukubaensis F601, a Producer of the immunosuppressant tacrolimus FK506.</title>
        <authorList>
            <person name="Zong G."/>
            <person name="Zhong C."/>
            <person name="Fu J."/>
            <person name="Qin R."/>
            <person name="Cao G."/>
        </authorList>
    </citation>
    <scope>NUCLEOTIDE SEQUENCE [LARGE SCALE GENOMIC DNA]</scope>
    <source>
        <strain evidence="1 2">F601</strain>
    </source>
</reference>
<dbReference type="Proteomes" id="UP000190539">
    <property type="component" value="Unassembled WGS sequence"/>
</dbReference>
<gene>
    <name evidence="1" type="ORF">B1H18_34895</name>
</gene>
<keyword evidence="2" id="KW-1185">Reference proteome</keyword>
<protein>
    <submittedName>
        <fullName evidence="1">Uncharacterized protein</fullName>
    </submittedName>
</protein>
<evidence type="ECO:0000313" key="2">
    <source>
        <dbReference type="Proteomes" id="UP000190539"/>
    </source>
</evidence>
<name>A0A1V3ZY23_9ACTN</name>
<dbReference type="AlphaFoldDB" id="A0A1V3ZY23"/>
<dbReference type="STRING" id="83656.B1H18_34895"/>
<feature type="non-terminal residue" evidence="1">
    <location>
        <position position="125"/>
    </location>
</feature>
<organism evidence="1 2">
    <name type="scientific">Streptomyces tsukubensis</name>
    <dbReference type="NCBI Taxonomy" id="83656"/>
    <lineage>
        <taxon>Bacteria</taxon>
        <taxon>Bacillati</taxon>
        <taxon>Actinomycetota</taxon>
        <taxon>Actinomycetes</taxon>
        <taxon>Kitasatosporales</taxon>
        <taxon>Streptomycetaceae</taxon>
        <taxon>Streptomyces</taxon>
    </lineage>
</organism>
<sequence>MQLAAFEAGWVESRMNNLPCGDRDSVGVFQQRPSQGWGTVEQCRDVAYATASFLRRAIDADRKNPGYTAGHLAQAVQRSAFPERYDQVESTARSLIAEAERTVGSTGLGGPEMVLFRNGTIGTYA</sequence>
<dbReference type="EMBL" id="MVFC01000122">
    <property type="protein sequence ID" value="OON67153.1"/>
    <property type="molecule type" value="Genomic_DNA"/>
</dbReference>
<proteinExistence type="predicted"/>